<evidence type="ECO:0000313" key="1">
    <source>
        <dbReference type="EMBL" id="VAX14410.1"/>
    </source>
</evidence>
<accession>A0A3B1BUI6</accession>
<gene>
    <name evidence="1" type="ORF">MNBD_GAMMA24-2249</name>
</gene>
<organism evidence="1">
    <name type="scientific">hydrothermal vent metagenome</name>
    <dbReference type="NCBI Taxonomy" id="652676"/>
    <lineage>
        <taxon>unclassified sequences</taxon>
        <taxon>metagenomes</taxon>
        <taxon>ecological metagenomes</taxon>
    </lineage>
</organism>
<name>A0A3B1BUI6_9ZZZZ</name>
<proteinExistence type="predicted"/>
<protein>
    <recommendedName>
        <fullName evidence="2">ABC transporter substrate-binding protein</fullName>
    </recommendedName>
</protein>
<dbReference type="Pfam" id="PF04392">
    <property type="entry name" value="ABC_sub_bind"/>
    <property type="match status" value="1"/>
</dbReference>
<sequence length="322" mass="35829">MSLTGKIQQRFCSACLLIFLCVGLVLSSHAQTKDNINIVVALSKNTHPYQQFHKQLEAVLIADEQRSIRIFVIYADIIESISELYDSGINPDFIVAAGNYAARELIKLQLSAPIIFSLLPGSSYQNNIQNSPYCRIKNRCSAVYLEQPIDRQFSIIKKGLPDIQTLGIILGPSSFTMRDSILRAEKKYGINVSIELAKEGDNLILLADSLSKTNEALLAIPDPYVYNRKTAKGILISTYKYQIPFIGYSHGFVHAGALFSIYSTPGQIAKQTGMMLIEAILSPQKELPSPEYPDAYMVEANPAVMRSLRARINFDKSILNSQ</sequence>
<dbReference type="PANTHER" id="PTHR35271:SF1">
    <property type="entry name" value="ABC TRANSPORTER, SUBSTRATE-BINDING LIPOPROTEIN"/>
    <property type="match status" value="1"/>
</dbReference>
<reference evidence="1" key="1">
    <citation type="submission" date="2018-06" db="EMBL/GenBank/DDBJ databases">
        <authorList>
            <person name="Zhirakovskaya E."/>
        </authorList>
    </citation>
    <scope>NUCLEOTIDE SEQUENCE</scope>
</reference>
<dbReference type="PANTHER" id="PTHR35271">
    <property type="entry name" value="ABC TRANSPORTER, SUBSTRATE-BINDING LIPOPROTEIN-RELATED"/>
    <property type="match status" value="1"/>
</dbReference>
<dbReference type="Gene3D" id="3.40.50.2300">
    <property type="match status" value="1"/>
</dbReference>
<dbReference type="AlphaFoldDB" id="A0A3B1BUI6"/>
<dbReference type="EMBL" id="UOFZ01000175">
    <property type="protein sequence ID" value="VAX14410.1"/>
    <property type="molecule type" value="Genomic_DNA"/>
</dbReference>
<evidence type="ECO:0008006" key="2">
    <source>
        <dbReference type="Google" id="ProtNLM"/>
    </source>
</evidence>
<dbReference type="InterPro" id="IPR007487">
    <property type="entry name" value="ABC_transpt-TYRBP-like"/>
</dbReference>